<dbReference type="PROSITE" id="PS50292">
    <property type="entry name" value="PEROXIDASE_3"/>
    <property type="match status" value="1"/>
</dbReference>
<dbReference type="CDD" id="cd09823">
    <property type="entry name" value="peroxinectin_like"/>
    <property type="match status" value="1"/>
</dbReference>
<dbReference type="Proteomes" id="UP000288716">
    <property type="component" value="Unassembled WGS sequence"/>
</dbReference>
<keyword evidence="5" id="KW-0408">Iron</keyword>
<reference evidence="6 7" key="1">
    <citation type="journal article" date="2018" name="Gigascience">
        <title>Genomes of trombidid mites reveal novel predicted allergens and laterally-transferred genes associated with secondary metabolism.</title>
        <authorList>
            <person name="Dong X."/>
            <person name="Chaisiri K."/>
            <person name="Xia D."/>
            <person name="Armstrong S.D."/>
            <person name="Fang Y."/>
            <person name="Donnelly M.J."/>
            <person name="Kadowaki T."/>
            <person name="McGarry J.W."/>
            <person name="Darby A.C."/>
            <person name="Makepeace B.L."/>
        </authorList>
    </citation>
    <scope>NUCLEOTIDE SEQUENCE [LARGE SCALE GENOMIC DNA]</scope>
    <source>
        <strain evidence="6">UoL-UT</strain>
    </source>
</reference>
<dbReference type="VEuPathDB" id="VectorBase:LDEU001481"/>
<dbReference type="GO" id="GO:0004601">
    <property type="term" value="F:peroxidase activity"/>
    <property type="evidence" value="ECO:0007669"/>
    <property type="project" value="UniProtKB-KW"/>
</dbReference>
<keyword evidence="5" id="KW-0479">Metal-binding</keyword>
<dbReference type="PANTHER" id="PTHR11475:SF143">
    <property type="entry name" value="PUTATIVE-RELATED"/>
    <property type="match status" value="1"/>
</dbReference>
<evidence type="ECO:0000256" key="2">
    <source>
        <dbReference type="ARBA" id="ARBA00022525"/>
    </source>
</evidence>
<keyword evidence="3 6" id="KW-0560">Oxidoreductase</keyword>
<protein>
    <submittedName>
        <fullName evidence="6">Peroxidase-like protein</fullName>
    </submittedName>
</protein>
<evidence type="ECO:0000256" key="5">
    <source>
        <dbReference type="PIRSR" id="PIRSR619791-2"/>
    </source>
</evidence>
<feature type="binding site" description="axial binding residue" evidence="5">
    <location>
        <position position="368"/>
    </location>
    <ligand>
        <name>heme b</name>
        <dbReference type="ChEBI" id="CHEBI:60344"/>
    </ligand>
    <ligandPart>
        <name>Fe</name>
        <dbReference type="ChEBI" id="CHEBI:18248"/>
    </ligandPart>
</feature>
<organism evidence="6 7">
    <name type="scientific">Leptotrombidium deliense</name>
    <dbReference type="NCBI Taxonomy" id="299467"/>
    <lineage>
        <taxon>Eukaryota</taxon>
        <taxon>Metazoa</taxon>
        <taxon>Ecdysozoa</taxon>
        <taxon>Arthropoda</taxon>
        <taxon>Chelicerata</taxon>
        <taxon>Arachnida</taxon>
        <taxon>Acari</taxon>
        <taxon>Acariformes</taxon>
        <taxon>Trombidiformes</taxon>
        <taxon>Prostigmata</taxon>
        <taxon>Anystina</taxon>
        <taxon>Parasitengona</taxon>
        <taxon>Trombiculoidea</taxon>
        <taxon>Trombiculidae</taxon>
        <taxon>Leptotrombidium</taxon>
    </lineage>
</organism>
<keyword evidence="5" id="KW-0349">Heme</keyword>
<proteinExistence type="predicted"/>
<dbReference type="EMBL" id="NCKV01000462">
    <property type="protein sequence ID" value="RWS30559.1"/>
    <property type="molecule type" value="Genomic_DNA"/>
</dbReference>
<accession>A0A443SSS1</accession>
<dbReference type="InterPro" id="IPR010255">
    <property type="entry name" value="Haem_peroxidase_sf"/>
</dbReference>
<evidence type="ECO:0000313" key="6">
    <source>
        <dbReference type="EMBL" id="RWS30559.1"/>
    </source>
</evidence>
<evidence type="ECO:0000256" key="1">
    <source>
        <dbReference type="ARBA" id="ARBA00004613"/>
    </source>
</evidence>
<dbReference type="OrthoDB" id="823504at2759"/>
<dbReference type="SUPFAM" id="SSF48113">
    <property type="entry name" value="Heme-dependent peroxidases"/>
    <property type="match status" value="1"/>
</dbReference>
<evidence type="ECO:0000256" key="4">
    <source>
        <dbReference type="ARBA" id="ARBA00022729"/>
    </source>
</evidence>
<evidence type="ECO:0000313" key="7">
    <source>
        <dbReference type="Proteomes" id="UP000288716"/>
    </source>
</evidence>
<dbReference type="InterPro" id="IPR019791">
    <property type="entry name" value="Haem_peroxidase_animal"/>
</dbReference>
<sequence>MLNFNKLCWVDHNETETTKDVNNRIELHLINKDDLISKVIHNGQCNEQIKCYHNKYRTADGSCNNLINSRWGKSFECVNRLQRPVYADGKGSPKVAKSGKRLPSARLISNVQHSSNYSASKFTHMLMQWGQFLDHDITSTAMSTLKHVFDCCFQSSHECYPIEIPKDDQFFSQFKSRCMSFIRSAPCSTCNKHREQINALTAFIDASNVYGSTDNETRTMRINDETGMLCSQRNGLLLPPPPNENDNDCSTRNHRIRFFAAGDVRVNVLPSLSALHTLFMRHHNSLCFHLKQINPHWDEETLFQEARRIVGAQLQLITFKEFLPLVLGNEYMDKFSLKLLQSGRTTYNNSLNPTLISEFSTAAFRFGHTLINGEFHRIKSNGESQRYLLRDNFFNPNPLHFGDIDNIIRGMIGTPSQRFNPSVAEDVRNYLFKRRHEKFGLDLIAVNIQRGRDHGIPGYTVFVNLCFGINITSFDDLETLMTRNSAKKYSSIYESVDDIDLYSGILSEQSLPDAILR</sequence>
<dbReference type="AlphaFoldDB" id="A0A443SSS1"/>
<dbReference type="GO" id="GO:0006979">
    <property type="term" value="P:response to oxidative stress"/>
    <property type="evidence" value="ECO:0007669"/>
    <property type="project" value="InterPro"/>
</dbReference>
<keyword evidence="4" id="KW-0732">Signal</keyword>
<keyword evidence="3 6" id="KW-0575">Peroxidase</keyword>
<dbReference type="GO" id="GO:0005576">
    <property type="term" value="C:extracellular region"/>
    <property type="evidence" value="ECO:0007669"/>
    <property type="project" value="UniProtKB-SubCell"/>
</dbReference>
<dbReference type="FunFam" id="1.10.640.10:FF:000003">
    <property type="entry name" value="chorion peroxidase"/>
    <property type="match status" value="1"/>
</dbReference>
<dbReference type="Gene3D" id="1.10.640.10">
    <property type="entry name" value="Haem peroxidase domain superfamily, animal type"/>
    <property type="match status" value="1"/>
</dbReference>
<keyword evidence="2" id="KW-0964">Secreted</keyword>
<keyword evidence="7" id="KW-1185">Reference proteome</keyword>
<comment type="caution">
    <text evidence="6">The sequence shown here is derived from an EMBL/GenBank/DDBJ whole genome shotgun (WGS) entry which is preliminary data.</text>
</comment>
<dbReference type="STRING" id="299467.A0A443SSS1"/>
<dbReference type="Pfam" id="PF03098">
    <property type="entry name" value="An_peroxidase"/>
    <property type="match status" value="1"/>
</dbReference>
<evidence type="ECO:0000256" key="3">
    <source>
        <dbReference type="ARBA" id="ARBA00022559"/>
    </source>
</evidence>
<comment type="subcellular location">
    <subcellularLocation>
        <location evidence="1">Secreted</location>
    </subcellularLocation>
</comment>
<name>A0A443SSS1_9ACAR</name>
<dbReference type="GO" id="GO:0046872">
    <property type="term" value="F:metal ion binding"/>
    <property type="evidence" value="ECO:0007669"/>
    <property type="project" value="UniProtKB-KW"/>
</dbReference>
<dbReference type="PANTHER" id="PTHR11475">
    <property type="entry name" value="OXIDASE/PEROXIDASE"/>
    <property type="match status" value="1"/>
</dbReference>
<dbReference type="GO" id="GO:0020037">
    <property type="term" value="F:heme binding"/>
    <property type="evidence" value="ECO:0007669"/>
    <property type="project" value="InterPro"/>
</dbReference>
<dbReference type="InterPro" id="IPR037120">
    <property type="entry name" value="Haem_peroxidase_sf_animal"/>
</dbReference>
<dbReference type="PRINTS" id="PR00457">
    <property type="entry name" value="ANPEROXIDASE"/>
</dbReference>
<gene>
    <name evidence="6" type="ORF">B4U80_05499</name>
</gene>